<accession>A0ABT4AG87</accession>
<evidence type="ECO:0000313" key="2">
    <source>
        <dbReference type="EMBL" id="MCY1080698.1"/>
    </source>
</evidence>
<dbReference type="RefSeq" id="WP_267539338.1">
    <property type="nucleotide sequence ID" value="NZ_JAPNKA010000001.1"/>
</dbReference>
<feature type="compositionally biased region" description="Pro residues" evidence="1">
    <location>
        <begin position="114"/>
        <end position="145"/>
    </location>
</feature>
<organism evidence="2 3">
    <name type="scientific">Archangium lansingense</name>
    <dbReference type="NCBI Taxonomy" id="2995310"/>
    <lineage>
        <taxon>Bacteria</taxon>
        <taxon>Pseudomonadati</taxon>
        <taxon>Myxococcota</taxon>
        <taxon>Myxococcia</taxon>
        <taxon>Myxococcales</taxon>
        <taxon>Cystobacterineae</taxon>
        <taxon>Archangiaceae</taxon>
        <taxon>Archangium</taxon>
    </lineage>
</organism>
<evidence type="ECO:0000256" key="1">
    <source>
        <dbReference type="SAM" id="MobiDB-lite"/>
    </source>
</evidence>
<sequence length="317" mass="32525">MMIAVVLVVAAVSTPGAGRVAVSTTGCPPGVESELRRLLSIELKVPVDAVSSEGDTLVAIDCSTAPRYGVALEVLGREPEQFEVDISEVDALAVPRTVALVVAEAVARLWSSPPAEPPPPPAEPPPPPVAAPPAVPQAPPVPQGAPAPVTEPGRVQLGLFGVSRSGAVPLFGGGLAADVRLWRWVGMRLDVAALQGEALRASGSVLATLVDGGVSFDARIERARWMVRGGVGLRGGLGVLEGRPAEGHVGAVTQGVLWGPQVGVSGEWRPWGWLGLGLGLDGVVWAPRLEGTVVGESPVRFGGVFGALWLSAGVRGW</sequence>
<keyword evidence="3" id="KW-1185">Reference proteome</keyword>
<reference evidence="2 3" key="1">
    <citation type="submission" date="2022-11" db="EMBL/GenBank/DDBJ databases">
        <title>Minimal conservation of predation-associated metabolite biosynthetic gene clusters underscores biosynthetic potential of Myxococcota including descriptions for ten novel species: Archangium lansinium sp. nov., Myxococcus landrumus sp. nov., Nannocystis bai.</title>
        <authorList>
            <person name="Ahearne A."/>
            <person name="Stevens C."/>
            <person name="Phillips K."/>
        </authorList>
    </citation>
    <scope>NUCLEOTIDE SEQUENCE [LARGE SCALE GENOMIC DNA]</scope>
    <source>
        <strain evidence="2 3">MIWBW</strain>
    </source>
</reference>
<comment type="caution">
    <text evidence="2">The sequence shown here is derived from an EMBL/GenBank/DDBJ whole genome shotgun (WGS) entry which is preliminary data.</text>
</comment>
<proteinExistence type="predicted"/>
<dbReference type="Proteomes" id="UP001207654">
    <property type="component" value="Unassembled WGS sequence"/>
</dbReference>
<protein>
    <submittedName>
        <fullName evidence="2">Uncharacterized protein</fullName>
    </submittedName>
</protein>
<evidence type="ECO:0000313" key="3">
    <source>
        <dbReference type="Proteomes" id="UP001207654"/>
    </source>
</evidence>
<feature type="region of interest" description="Disordered" evidence="1">
    <location>
        <begin position="112"/>
        <end position="150"/>
    </location>
</feature>
<dbReference type="EMBL" id="JAPNKA010000001">
    <property type="protein sequence ID" value="MCY1080698.1"/>
    <property type="molecule type" value="Genomic_DNA"/>
</dbReference>
<name>A0ABT4AG87_9BACT</name>
<gene>
    <name evidence="2" type="ORF">OV287_40270</name>
</gene>